<organism evidence="2 3">
    <name type="scientific">Aristolochia fimbriata</name>
    <name type="common">White veined hardy Dutchman's pipe vine</name>
    <dbReference type="NCBI Taxonomy" id="158543"/>
    <lineage>
        <taxon>Eukaryota</taxon>
        <taxon>Viridiplantae</taxon>
        <taxon>Streptophyta</taxon>
        <taxon>Embryophyta</taxon>
        <taxon>Tracheophyta</taxon>
        <taxon>Spermatophyta</taxon>
        <taxon>Magnoliopsida</taxon>
        <taxon>Magnoliidae</taxon>
        <taxon>Piperales</taxon>
        <taxon>Aristolochiaceae</taxon>
        <taxon>Aristolochia</taxon>
    </lineage>
</organism>
<comment type="caution">
    <text evidence="2">The sequence shown here is derived from an EMBL/GenBank/DDBJ whole genome shotgun (WGS) entry which is preliminary data.</text>
</comment>
<feature type="region of interest" description="Disordered" evidence="1">
    <location>
        <begin position="159"/>
        <end position="180"/>
    </location>
</feature>
<proteinExistence type="predicted"/>
<feature type="compositionally biased region" description="Basic and acidic residues" evidence="1">
    <location>
        <begin position="159"/>
        <end position="169"/>
    </location>
</feature>
<keyword evidence="3" id="KW-1185">Reference proteome</keyword>
<accession>A0AAV7F694</accession>
<evidence type="ECO:0000313" key="3">
    <source>
        <dbReference type="Proteomes" id="UP000825729"/>
    </source>
</evidence>
<dbReference type="AlphaFoldDB" id="A0AAV7F694"/>
<feature type="compositionally biased region" description="Basic and acidic residues" evidence="1">
    <location>
        <begin position="45"/>
        <end position="54"/>
    </location>
</feature>
<sequence>MWRLTMKQKKLLVSDSEVDHYDTLGSFSSGSGFSFEPETESESDSASRSDDNNTHRIHLYRRQVLYIALRRPNLRARALATLRTPRLVTHSRQRGLPVALQHLTHTRATVSAADLTRDGSTASLIRDAASAGAYGRTLRLDGESDLSAMDEEELMMKGDPHEKEAEKQLETSTGHVGSSRGLCCIGDR</sequence>
<dbReference type="EMBL" id="JAINDJ010000002">
    <property type="protein sequence ID" value="KAG9456508.1"/>
    <property type="molecule type" value="Genomic_DNA"/>
</dbReference>
<feature type="region of interest" description="Disordered" evidence="1">
    <location>
        <begin position="32"/>
        <end position="54"/>
    </location>
</feature>
<protein>
    <submittedName>
        <fullName evidence="2">Uncharacterized protein</fullName>
    </submittedName>
</protein>
<name>A0AAV7F694_ARIFI</name>
<evidence type="ECO:0000256" key="1">
    <source>
        <dbReference type="SAM" id="MobiDB-lite"/>
    </source>
</evidence>
<evidence type="ECO:0000313" key="2">
    <source>
        <dbReference type="EMBL" id="KAG9456508.1"/>
    </source>
</evidence>
<dbReference type="Proteomes" id="UP000825729">
    <property type="component" value="Unassembled WGS sequence"/>
</dbReference>
<gene>
    <name evidence="2" type="ORF">H6P81_001016</name>
</gene>
<reference evidence="2 3" key="1">
    <citation type="submission" date="2021-07" db="EMBL/GenBank/DDBJ databases">
        <title>The Aristolochia fimbriata genome: insights into angiosperm evolution, floral development and chemical biosynthesis.</title>
        <authorList>
            <person name="Jiao Y."/>
        </authorList>
    </citation>
    <scope>NUCLEOTIDE SEQUENCE [LARGE SCALE GENOMIC DNA]</scope>
    <source>
        <strain evidence="2">IBCAS-2021</strain>
        <tissue evidence="2">Leaf</tissue>
    </source>
</reference>